<keyword evidence="4" id="KW-0799">Topoisomerase</keyword>
<dbReference type="EC" id="5.6.2.1" evidence="3"/>
<accession>A0A1N6HFQ3</accession>
<evidence type="ECO:0000313" key="9">
    <source>
        <dbReference type="EMBL" id="SIO18631.1"/>
    </source>
</evidence>
<evidence type="ECO:0000256" key="1">
    <source>
        <dbReference type="ARBA" id="ARBA00000213"/>
    </source>
</evidence>
<comment type="catalytic activity">
    <reaction evidence="1">
        <text>ATP-independent breakage of single-stranded DNA, followed by passage and rejoining.</text>
        <dbReference type="EC" id="5.6.2.1"/>
    </reaction>
</comment>
<dbReference type="InterPro" id="IPR013500">
    <property type="entry name" value="TopoI_cat_euk"/>
</dbReference>
<dbReference type="Gene3D" id="1.10.132.120">
    <property type="match status" value="1"/>
</dbReference>
<dbReference type="STRING" id="1217970.SAMN05444002_3337"/>
<dbReference type="OrthoDB" id="9778962at2"/>
<dbReference type="AlphaFoldDB" id="A0A1N6HFQ3"/>
<organism evidence="9 10">
    <name type="scientific">Vannielia litorea</name>
    <dbReference type="NCBI Taxonomy" id="1217970"/>
    <lineage>
        <taxon>Bacteria</taxon>
        <taxon>Pseudomonadati</taxon>
        <taxon>Pseudomonadota</taxon>
        <taxon>Alphaproteobacteria</taxon>
        <taxon>Rhodobacterales</taxon>
        <taxon>Paracoccaceae</taxon>
        <taxon>Vannielia</taxon>
    </lineage>
</organism>
<dbReference type="InterPro" id="IPR011010">
    <property type="entry name" value="DNA_brk_join_enz"/>
</dbReference>
<dbReference type="Pfam" id="PF21338">
    <property type="entry name" value="Top1B_N_bact"/>
    <property type="match status" value="1"/>
</dbReference>
<evidence type="ECO:0000259" key="8">
    <source>
        <dbReference type="Pfam" id="PF21338"/>
    </source>
</evidence>
<protein>
    <recommendedName>
        <fullName evidence="3">DNA topoisomerase</fullName>
        <ecNumber evidence="3">5.6.2.1</ecNumber>
    </recommendedName>
</protein>
<dbReference type="Gene3D" id="3.90.15.10">
    <property type="entry name" value="Topoisomerase I, Chain A, domain 3"/>
    <property type="match status" value="1"/>
</dbReference>
<dbReference type="InterPro" id="IPR014711">
    <property type="entry name" value="TopoI_cat_a-hlx-sub_euk"/>
</dbReference>
<feature type="domain" description="DNA topoisomerase I catalytic core eukaryotic-type" evidence="7">
    <location>
        <begin position="91"/>
        <end position="258"/>
    </location>
</feature>
<reference evidence="10" key="1">
    <citation type="submission" date="2016-11" db="EMBL/GenBank/DDBJ databases">
        <authorList>
            <person name="Varghese N."/>
            <person name="Submissions S."/>
        </authorList>
    </citation>
    <scope>NUCLEOTIDE SEQUENCE [LARGE SCALE GENOMIC DNA]</scope>
    <source>
        <strain evidence="10">DSM 29440</strain>
    </source>
</reference>
<evidence type="ECO:0000256" key="2">
    <source>
        <dbReference type="ARBA" id="ARBA00006645"/>
    </source>
</evidence>
<evidence type="ECO:0000313" key="10">
    <source>
        <dbReference type="Proteomes" id="UP000184932"/>
    </source>
</evidence>
<dbReference type="RefSeq" id="WP_074257249.1">
    <property type="nucleotide sequence ID" value="NZ_FSRL01000001.1"/>
</dbReference>
<evidence type="ECO:0000256" key="4">
    <source>
        <dbReference type="ARBA" id="ARBA00023029"/>
    </source>
</evidence>
<evidence type="ECO:0000256" key="6">
    <source>
        <dbReference type="ARBA" id="ARBA00023235"/>
    </source>
</evidence>
<dbReference type="Gene3D" id="3.30.66.10">
    <property type="entry name" value="DNA topoisomerase I domain"/>
    <property type="match status" value="1"/>
</dbReference>
<keyword evidence="10" id="KW-1185">Reference proteome</keyword>
<dbReference type="PRINTS" id="PR00416">
    <property type="entry name" value="EUTPISMRASEI"/>
</dbReference>
<dbReference type="InterPro" id="IPR035447">
    <property type="entry name" value="DNA_topo_I_N_sf"/>
</dbReference>
<dbReference type="InterPro" id="IPR049331">
    <property type="entry name" value="Top1B_N_bact"/>
</dbReference>
<dbReference type="PROSITE" id="PS52038">
    <property type="entry name" value="TOPO_IB_2"/>
    <property type="match status" value="1"/>
</dbReference>
<proteinExistence type="inferred from homology"/>
<dbReference type="EMBL" id="FSRL01000001">
    <property type="protein sequence ID" value="SIO18631.1"/>
    <property type="molecule type" value="Genomic_DNA"/>
</dbReference>
<evidence type="ECO:0000259" key="7">
    <source>
        <dbReference type="Pfam" id="PF01028"/>
    </source>
</evidence>
<dbReference type="GO" id="GO:0006265">
    <property type="term" value="P:DNA topological change"/>
    <property type="evidence" value="ECO:0007669"/>
    <property type="project" value="InterPro"/>
</dbReference>
<dbReference type="GO" id="GO:0003917">
    <property type="term" value="F:DNA topoisomerase type I (single strand cut, ATP-independent) activity"/>
    <property type="evidence" value="ECO:0007669"/>
    <property type="project" value="UniProtKB-EC"/>
</dbReference>
<dbReference type="GO" id="GO:0003677">
    <property type="term" value="F:DNA binding"/>
    <property type="evidence" value="ECO:0007669"/>
    <property type="project" value="UniProtKB-KW"/>
</dbReference>
<keyword evidence="6 9" id="KW-0413">Isomerase</keyword>
<keyword evidence="5" id="KW-0238">DNA-binding</keyword>
<dbReference type="SUPFAM" id="SSF55869">
    <property type="entry name" value="DNA topoisomerase I domain"/>
    <property type="match status" value="1"/>
</dbReference>
<gene>
    <name evidence="9" type="ORF">SAMN05444002_3337</name>
</gene>
<dbReference type="Pfam" id="PF01028">
    <property type="entry name" value="Topoisom_I"/>
    <property type="match status" value="1"/>
</dbReference>
<comment type="similarity">
    <text evidence="2">Belongs to the type IB topoisomerase family.</text>
</comment>
<evidence type="ECO:0000256" key="3">
    <source>
        <dbReference type="ARBA" id="ARBA00012891"/>
    </source>
</evidence>
<feature type="domain" description="DNA topoisomerase IB N-terminal" evidence="8">
    <location>
        <begin position="26"/>
        <end position="74"/>
    </location>
</feature>
<name>A0A1N6HFQ3_9RHOB</name>
<dbReference type="InterPro" id="IPR001631">
    <property type="entry name" value="TopoI"/>
</dbReference>
<evidence type="ECO:0000256" key="5">
    <source>
        <dbReference type="ARBA" id="ARBA00023125"/>
    </source>
</evidence>
<dbReference type="SUPFAM" id="SSF56349">
    <property type="entry name" value="DNA breaking-rejoining enzymes"/>
    <property type="match status" value="1"/>
</dbReference>
<dbReference type="Proteomes" id="UP000184932">
    <property type="component" value="Unassembled WGS sequence"/>
</dbReference>
<sequence length="327" mass="35852">MNAAPASLVYYPDSRPGIARRRCGRGFTYTAPDGTTIDCKRERARLKALAVPPAYEQVWISPRANGHLQATGLDARARKQYRYHPDWTAYRAATKYAELPAFGEALPAIRRRVARDLTLDAGEEPFALAAVIAMIDRLSLRVGNSDYATENGTYGATTLRSRHLRLKDGDLHLGYTSKGGKKVRRKIGNKRLQQTLQALDDLPGAELVTWVDEEGEARTVSSSRVNAWLAEITGTPGITAKTFRTWSGSVAALAAASSAERVTIKAMSEAAAERLGNTPTIARTSYIHPAVLALAEDPSALPEKAPDRPGLRLPERRLLRLIARWKP</sequence>